<keyword evidence="2" id="KW-1185">Reference proteome</keyword>
<protein>
    <submittedName>
        <fullName evidence="1">Uncharacterized protein</fullName>
    </submittedName>
</protein>
<evidence type="ECO:0000313" key="2">
    <source>
        <dbReference type="Proteomes" id="UP001353858"/>
    </source>
</evidence>
<comment type="caution">
    <text evidence="1">The sequence shown here is derived from an EMBL/GenBank/DDBJ whole genome shotgun (WGS) entry which is preliminary data.</text>
</comment>
<gene>
    <name evidence="1" type="ORF">RN001_005181</name>
</gene>
<dbReference type="Proteomes" id="UP001353858">
    <property type="component" value="Unassembled WGS sequence"/>
</dbReference>
<organism evidence="1 2">
    <name type="scientific">Aquatica leii</name>
    <dbReference type="NCBI Taxonomy" id="1421715"/>
    <lineage>
        <taxon>Eukaryota</taxon>
        <taxon>Metazoa</taxon>
        <taxon>Ecdysozoa</taxon>
        <taxon>Arthropoda</taxon>
        <taxon>Hexapoda</taxon>
        <taxon>Insecta</taxon>
        <taxon>Pterygota</taxon>
        <taxon>Neoptera</taxon>
        <taxon>Endopterygota</taxon>
        <taxon>Coleoptera</taxon>
        <taxon>Polyphaga</taxon>
        <taxon>Elateriformia</taxon>
        <taxon>Elateroidea</taxon>
        <taxon>Lampyridae</taxon>
        <taxon>Luciolinae</taxon>
        <taxon>Aquatica</taxon>
    </lineage>
</organism>
<dbReference type="PANTHER" id="PTHR33960">
    <property type="entry name" value="SIMILAR TO KIAA0825 PROTEIN"/>
    <property type="match status" value="1"/>
</dbReference>
<dbReference type="PANTHER" id="PTHR33960:SF1">
    <property type="entry name" value="SIMILAR TO KIAA0825 PROTEIN"/>
    <property type="match status" value="1"/>
</dbReference>
<dbReference type="AlphaFoldDB" id="A0AAN7PBL3"/>
<dbReference type="EMBL" id="JARPUR010000002">
    <property type="protein sequence ID" value="KAK4881862.1"/>
    <property type="molecule type" value="Genomic_DNA"/>
</dbReference>
<accession>A0AAN7PBL3</accession>
<dbReference type="InterPro" id="IPR027993">
    <property type="entry name" value="DUF4495"/>
</dbReference>
<sequence length="845" mass="95603">MEIMEDGNLMDKVHILLQRDLEYYKNKQSVLQETICPGISGGRLDFPRYASFAAVKLVLWWEDEFVAGFRKSSGLIPKLNKVIDDSSGAVDSNGPIVKTSDPDKFMTSVAKSSEQLLEHLHVLTQEALDHADLTVLMGTLGAAVLIKNCLWFYIQLCTTKNNFINPMQNMYKQYQEMGEALAERLLDMHCRLVSLYILQDAESLDWENTKPFFESERGSYVIQMWWIYMQGTKQDLWNSIPPKMAQMVLAGMLNESLTILTVRYMQSKPSECRSKLLAVDISNLLLCIGQLLPCICNSTDEIIGLSLNSQSKILRDIHAKCQELFLCLLLRGIPLNVLYKVFRKGVDTIEIFRCRAASPSPWVTIALPHILPHYPKGIVKLDDLKDNFAIALEIIGMLAQPQPNWALLLKVLGMRNGHVLSQILNLSINKSLDAKNSFEKDATIACEGFLCLGDGSCRTVFSQNPIYNSTDYYQIVVSLTYVLLCIGSNNDLMQLLIKPIEKTNGWAQCLDRREVWNLNYPPWYKAIISLIKPLLDSIVTTVISAVQTGASMYQAMTIVLACFLQLWDSIDSAVPRVAFLLQEALPSDIAPIGKSTLLQMLVCALYKELLLKSEETKKSVRFGDDSKDDTGSVNATLSRQFTLKHKNSVCSFDGTNSSLEAVAVAVAEALCSIDEDDKHTTEIEELLKQAQLSLETNNFDSQNCRRVEQSIHMSEILVSDLLITPEGKKSLKIIYHFLRCNYEWLLQKLSVSEETIPFEPNKANVISNKLLHTMFHVGYKPFDQLLTGQWQPDWISFFHIPMGLSIDRVWNQVSMRWEFDDKNFSSLSVHDARIVLELASILKQI</sequence>
<reference evidence="2" key="1">
    <citation type="submission" date="2023-01" db="EMBL/GenBank/DDBJ databases">
        <title>Key to firefly adult light organ development and bioluminescence: homeobox transcription factors regulate luciferase expression and transportation to peroxisome.</title>
        <authorList>
            <person name="Fu X."/>
        </authorList>
    </citation>
    <scope>NUCLEOTIDE SEQUENCE [LARGE SCALE GENOMIC DNA]</scope>
</reference>
<dbReference type="Pfam" id="PF14906">
    <property type="entry name" value="DUF4495"/>
    <property type="match status" value="1"/>
</dbReference>
<name>A0AAN7PBL3_9COLE</name>
<evidence type="ECO:0000313" key="1">
    <source>
        <dbReference type="EMBL" id="KAK4881862.1"/>
    </source>
</evidence>
<proteinExistence type="predicted"/>